<dbReference type="InterPro" id="IPR001764">
    <property type="entry name" value="Glyco_hydro_3_N"/>
</dbReference>
<evidence type="ECO:0000259" key="15">
    <source>
        <dbReference type="SMART" id="SM01217"/>
    </source>
</evidence>
<evidence type="ECO:0000256" key="2">
    <source>
        <dbReference type="ARBA" id="ARBA00004613"/>
    </source>
</evidence>
<comment type="similarity">
    <text evidence="3">Belongs to the glycosyl hydrolase 3 family.</text>
</comment>
<dbReference type="InterPro" id="IPR050288">
    <property type="entry name" value="Cellulose_deg_GH3"/>
</dbReference>
<dbReference type="EC" id="3.2.1.21" evidence="4"/>
<evidence type="ECO:0000256" key="4">
    <source>
        <dbReference type="ARBA" id="ARBA00012744"/>
    </source>
</evidence>
<evidence type="ECO:0000256" key="6">
    <source>
        <dbReference type="ARBA" id="ARBA00022729"/>
    </source>
</evidence>
<dbReference type="AlphaFoldDB" id="A0AAE0GNE3"/>
<sequence>MFRLLQFCFIAELFAVTTASRSFGVQNNQLNGEITKAASCLPCAWDEASCECQLAPQEMVLQEDLPTPSEKPWMKTSDTPQARAAKLLEQMSLEEKLSMLHGYAGNYTGNVPANSRLGIPALKMNDGPQGFRDDVRPGTTTAWPSALTMAASWDVELLKEWGTAIAKEFYLKGSNVYLGPGLCVARLPVNGRNFEYMSGEDPYLGYALVKPMVEAVQSNGIIANAKHWIANNQEYGRQINNAIVDERTRFEIHYLPFIGAIEAGVGSVMCSYNKVNGAWSCENNSTLNGDLKNYLGFKDGWVVSDWKATHSTSMNKGLDQEMPANVYMNTEAIKKDLKSGDITQEMVDDSVRRILTPMFSAGLFDYTNNNTLENNVTSPEHSALARKFAGMSTVLLKNSPRAPSPAALRAGLDAHDEDAAILPLTWLDPKQAKIAVIGVQADDPIAHGAGSGHVHPAYVISPLSAILRQMGLEKPSSSDCEGVCVFYADGYDEMQTAEVAKKSDVALVFVGTSSTEAADRSNLTFSSLEAQKNLDLKQPRRYMDLERMIGIAGAKQPNTVVIGTNPGAVLTSWRETVKGILLNFMPGQEMGNAVVDILWGSVNPAARLPVTLPNIEDEVGFTHYEYNKYLSHHDEGLLVGYRWYDYYNVEPAFPFGHGLSYTKFEYTNLQVDASSRRITFNLQNTGKTAGSEVVQVYVELPRVSSDMKEPPKQLKKFSRVALSTGETATVSFQMQSLDFSTWNTMEHKWQEVTGTVGILVGASSRDIRLQGAITI</sequence>
<evidence type="ECO:0000256" key="8">
    <source>
        <dbReference type="ARBA" id="ARBA00023295"/>
    </source>
</evidence>
<dbReference type="SMART" id="SM01217">
    <property type="entry name" value="Fn3_like"/>
    <property type="match status" value="1"/>
</dbReference>
<dbReference type="Gene3D" id="3.20.20.300">
    <property type="entry name" value="Glycoside hydrolase, family 3, N-terminal domain"/>
    <property type="match status" value="1"/>
</dbReference>
<dbReference type="PRINTS" id="PR00133">
    <property type="entry name" value="GLHYDRLASE3"/>
</dbReference>
<dbReference type="InterPro" id="IPR013783">
    <property type="entry name" value="Ig-like_fold"/>
</dbReference>
<evidence type="ECO:0000256" key="12">
    <source>
        <dbReference type="ARBA" id="ARBA00041601"/>
    </source>
</evidence>
<organism evidence="16 17">
    <name type="scientific">Cymbomonas tetramitiformis</name>
    <dbReference type="NCBI Taxonomy" id="36881"/>
    <lineage>
        <taxon>Eukaryota</taxon>
        <taxon>Viridiplantae</taxon>
        <taxon>Chlorophyta</taxon>
        <taxon>Pyramimonadophyceae</taxon>
        <taxon>Pyramimonadales</taxon>
        <taxon>Pyramimonadaceae</taxon>
        <taxon>Cymbomonas</taxon>
    </lineage>
</organism>
<keyword evidence="8" id="KW-0326">Glycosidase</keyword>
<dbReference type="PANTHER" id="PTHR42715">
    <property type="entry name" value="BETA-GLUCOSIDASE"/>
    <property type="match status" value="1"/>
</dbReference>
<evidence type="ECO:0000256" key="11">
    <source>
        <dbReference type="ARBA" id="ARBA00041276"/>
    </source>
</evidence>
<dbReference type="EMBL" id="LGRX02003988">
    <property type="protein sequence ID" value="KAK3281160.1"/>
    <property type="molecule type" value="Genomic_DNA"/>
</dbReference>
<evidence type="ECO:0000256" key="14">
    <source>
        <dbReference type="SAM" id="SignalP"/>
    </source>
</evidence>
<evidence type="ECO:0000256" key="5">
    <source>
        <dbReference type="ARBA" id="ARBA00022525"/>
    </source>
</evidence>
<keyword evidence="7" id="KW-0378">Hydrolase</keyword>
<comment type="function">
    <text evidence="9">Beta-glucosidases are one of a number of cellulolytic enzymes involved in the degradation of cellulosic biomass. Catalyzes the last step releasing glucose from the inhibitory cellobiose.</text>
</comment>
<dbReference type="GO" id="GO:0009251">
    <property type="term" value="P:glucan catabolic process"/>
    <property type="evidence" value="ECO:0007669"/>
    <property type="project" value="TreeGrafter"/>
</dbReference>
<proteinExistence type="inferred from homology"/>
<dbReference type="PANTHER" id="PTHR42715:SF12">
    <property type="entry name" value="BETA-GLUCOSIDASE G-RELATED"/>
    <property type="match status" value="1"/>
</dbReference>
<feature type="chain" id="PRO_5042277932" description="Probable beta-glucosidase G" evidence="14">
    <location>
        <begin position="20"/>
        <end position="775"/>
    </location>
</feature>
<evidence type="ECO:0000256" key="7">
    <source>
        <dbReference type="ARBA" id="ARBA00022801"/>
    </source>
</evidence>
<name>A0AAE0GNE3_9CHLO</name>
<dbReference type="InterPro" id="IPR036962">
    <property type="entry name" value="Glyco_hydro_3_N_sf"/>
</dbReference>
<dbReference type="Pfam" id="PF00933">
    <property type="entry name" value="Glyco_hydro_3"/>
    <property type="match status" value="1"/>
</dbReference>
<dbReference type="SUPFAM" id="SSF51445">
    <property type="entry name" value="(Trans)glycosidases"/>
    <property type="match status" value="1"/>
</dbReference>
<evidence type="ECO:0000256" key="10">
    <source>
        <dbReference type="ARBA" id="ARBA00039579"/>
    </source>
</evidence>
<keyword evidence="5" id="KW-0964">Secreted</keyword>
<evidence type="ECO:0000256" key="9">
    <source>
        <dbReference type="ARBA" id="ARBA00024983"/>
    </source>
</evidence>
<accession>A0AAE0GNE3</accession>
<evidence type="ECO:0000313" key="16">
    <source>
        <dbReference type="EMBL" id="KAK3281160.1"/>
    </source>
</evidence>
<dbReference type="Gene3D" id="2.60.40.10">
    <property type="entry name" value="Immunoglobulins"/>
    <property type="match status" value="1"/>
</dbReference>
<dbReference type="GO" id="GO:0008422">
    <property type="term" value="F:beta-glucosidase activity"/>
    <property type="evidence" value="ECO:0007669"/>
    <property type="project" value="UniProtKB-EC"/>
</dbReference>
<dbReference type="InterPro" id="IPR017853">
    <property type="entry name" value="GH"/>
</dbReference>
<keyword evidence="6 14" id="KW-0732">Signal</keyword>
<evidence type="ECO:0000313" key="17">
    <source>
        <dbReference type="Proteomes" id="UP001190700"/>
    </source>
</evidence>
<dbReference type="Gene3D" id="3.40.50.1700">
    <property type="entry name" value="Glycoside hydrolase family 3 C-terminal domain"/>
    <property type="match status" value="1"/>
</dbReference>
<dbReference type="Pfam" id="PF14310">
    <property type="entry name" value="Fn3-like"/>
    <property type="match status" value="1"/>
</dbReference>
<feature type="signal peptide" evidence="14">
    <location>
        <begin position="1"/>
        <end position="19"/>
    </location>
</feature>
<dbReference type="Pfam" id="PF01915">
    <property type="entry name" value="Glyco_hydro_3_C"/>
    <property type="match status" value="1"/>
</dbReference>
<dbReference type="InterPro" id="IPR002772">
    <property type="entry name" value="Glyco_hydro_3_C"/>
</dbReference>
<reference evidence="16 17" key="1">
    <citation type="journal article" date="2015" name="Genome Biol. Evol.">
        <title>Comparative Genomics of a Bacterivorous Green Alga Reveals Evolutionary Causalities and Consequences of Phago-Mixotrophic Mode of Nutrition.</title>
        <authorList>
            <person name="Burns J.A."/>
            <person name="Paasch A."/>
            <person name="Narechania A."/>
            <person name="Kim E."/>
        </authorList>
    </citation>
    <scope>NUCLEOTIDE SEQUENCE [LARGE SCALE GENOMIC DNA]</scope>
    <source>
        <strain evidence="16 17">PLY_AMNH</strain>
    </source>
</reference>
<gene>
    <name evidence="16" type="ORF">CYMTET_11035</name>
</gene>
<feature type="domain" description="Fibronectin type III-like" evidence="15">
    <location>
        <begin position="692"/>
        <end position="764"/>
    </location>
</feature>
<keyword evidence="17" id="KW-1185">Reference proteome</keyword>
<dbReference type="GO" id="GO:0005576">
    <property type="term" value="C:extracellular region"/>
    <property type="evidence" value="ECO:0007669"/>
    <property type="project" value="UniProtKB-SubCell"/>
</dbReference>
<protein>
    <recommendedName>
        <fullName evidence="10">Probable beta-glucosidase G</fullName>
        <ecNumber evidence="4">3.2.1.21</ecNumber>
    </recommendedName>
    <alternativeName>
        <fullName evidence="11">Beta-D-glucoside glucohydrolase G</fullName>
    </alternativeName>
    <alternativeName>
        <fullName evidence="12">Cellobiase G</fullName>
    </alternativeName>
    <alternativeName>
        <fullName evidence="13">Gentiobiase G</fullName>
    </alternativeName>
</protein>
<evidence type="ECO:0000256" key="3">
    <source>
        <dbReference type="ARBA" id="ARBA00005336"/>
    </source>
</evidence>
<comment type="caution">
    <text evidence="16">The sequence shown here is derived from an EMBL/GenBank/DDBJ whole genome shotgun (WGS) entry which is preliminary data.</text>
</comment>
<comment type="subcellular location">
    <subcellularLocation>
        <location evidence="2">Secreted</location>
    </subcellularLocation>
</comment>
<dbReference type="InterPro" id="IPR036881">
    <property type="entry name" value="Glyco_hydro_3_C_sf"/>
</dbReference>
<dbReference type="Proteomes" id="UP001190700">
    <property type="component" value="Unassembled WGS sequence"/>
</dbReference>
<dbReference type="SUPFAM" id="SSF52279">
    <property type="entry name" value="Beta-D-glucan exohydrolase, C-terminal domain"/>
    <property type="match status" value="1"/>
</dbReference>
<evidence type="ECO:0000256" key="13">
    <source>
        <dbReference type="ARBA" id="ARBA00041808"/>
    </source>
</evidence>
<evidence type="ECO:0000256" key="1">
    <source>
        <dbReference type="ARBA" id="ARBA00000448"/>
    </source>
</evidence>
<comment type="catalytic activity">
    <reaction evidence="1">
        <text>Hydrolysis of terminal, non-reducing beta-D-glucosyl residues with release of beta-D-glucose.</text>
        <dbReference type="EC" id="3.2.1.21"/>
    </reaction>
</comment>
<dbReference type="InterPro" id="IPR026891">
    <property type="entry name" value="Fn3-like"/>
</dbReference>